<dbReference type="RefSeq" id="WP_394845632.1">
    <property type="nucleotide sequence ID" value="NZ_CP089982.1"/>
</dbReference>
<evidence type="ECO:0000313" key="2">
    <source>
        <dbReference type="Proteomes" id="UP001379533"/>
    </source>
</evidence>
<evidence type="ECO:0008006" key="3">
    <source>
        <dbReference type="Google" id="ProtNLM"/>
    </source>
</evidence>
<keyword evidence="2" id="KW-1185">Reference proteome</keyword>
<proteinExistence type="predicted"/>
<protein>
    <recommendedName>
        <fullName evidence="3">Cytochrome c domain-containing protein</fullName>
    </recommendedName>
</protein>
<accession>A0ABZ2K8L2</accession>
<gene>
    <name evidence="1" type="ORF">LZC95_52455</name>
</gene>
<evidence type="ECO:0000313" key="1">
    <source>
        <dbReference type="EMBL" id="WXA95022.1"/>
    </source>
</evidence>
<sequence>MKALRVLALVAAACGPITEGDKPPVDPFKELLVVDEAVMAHPSFAFEHVMARLGLEPDDALPGTMRPMAVANRIDLSEQTPGAGEGRLVFGTADGPITLILEFRLPGERKDWAVRWHALGAHPSFDAEYMKSLTALVDDFARPEHLAQVRIHDARSDPPVVRELHLDPSSARLRLIPAGLRRTPAHSMDGSAALRDFVSSHREAILEDRYELPQAMLAERIELGPGPWTLPGIDEPLRHAFAAGTCDGCHGQENATLDGRFHISPLRQGTAKLSRFLFDPEHREADDLTRRAALLQTYLE</sequence>
<dbReference type="EMBL" id="CP089982">
    <property type="protein sequence ID" value="WXA95022.1"/>
    <property type="molecule type" value="Genomic_DNA"/>
</dbReference>
<organism evidence="1 2">
    <name type="scientific">Pendulispora brunnea</name>
    <dbReference type="NCBI Taxonomy" id="2905690"/>
    <lineage>
        <taxon>Bacteria</taxon>
        <taxon>Pseudomonadati</taxon>
        <taxon>Myxococcota</taxon>
        <taxon>Myxococcia</taxon>
        <taxon>Myxococcales</taxon>
        <taxon>Sorangiineae</taxon>
        <taxon>Pendulisporaceae</taxon>
        <taxon>Pendulispora</taxon>
    </lineage>
</organism>
<dbReference type="Proteomes" id="UP001379533">
    <property type="component" value="Chromosome"/>
</dbReference>
<name>A0ABZ2K8L2_9BACT</name>
<reference evidence="1 2" key="1">
    <citation type="submission" date="2021-12" db="EMBL/GenBank/DDBJ databases">
        <title>Discovery of the Pendulisporaceae a myxobacterial family with distinct sporulation behavior and unique specialized metabolism.</title>
        <authorList>
            <person name="Garcia R."/>
            <person name="Popoff A."/>
            <person name="Bader C.D."/>
            <person name="Loehr J."/>
            <person name="Walesch S."/>
            <person name="Walt C."/>
            <person name="Boldt J."/>
            <person name="Bunk B."/>
            <person name="Haeckl F.J.F.P.J."/>
            <person name="Gunesch A.P."/>
            <person name="Birkelbach J."/>
            <person name="Nuebel U."/>
            <person name="Pietschmann T."/>
            <person name="Bach T."/>
            <person name="Mueller R."/>
        </authorList>
    </citation>
    <scope>NUCLEOTIDE SEQUENCE [LARGE SCALE GENOMIC DNA]</scope>
    <source>
        <strain evidence="1 2">MSr12523</strain>
    </source>
</reference>